<keyword evidence="6 10" id="KW-0949">S-adenosyl-L-methionine</keyword>
<dbReference type="Pfam" id="PF01189">
    <property type="entry name" value="Methyltr_RsmB-F"/>
    <property type="match status" value="1"/>
</dbReference>
<dbReference type="InterPro" id="IPR057285">
    <property type="entry name" value="Pre-PUA_NSUN2"/>
</dbReference>
<keyword evidence="7" id="KW-0819">tRNA processing</keyword>
<keyword evidence="14" id="KW-1185">Reference proteome</keyword>
<sequence>MARVLRRDFKDGRPDEWKEKRPRTDGWASATDHSEAFDEYYKGQKICPEEEWDAMVDTFRRPLPTTFRINGTGQFAHDLRDRLQSDFMSRFSDAPLEIDGEQVQPPASLAWYPDGLAWSFCFSRTQLRKVAALEALHEFMKRETAVGAISRQEAVSMVPPLFLDVQPGHRVLDLCAAPGSKTAQLLEALHARGDPGAGCVVANDADARRCNLLTHQTKRMCSPALIVTNHEAQRFPHIIDYAAARAAGLLFDRVLADVPCSGDGTIRKAPDIWQRWTPGNGNGLHTLQLRIALRGAELLAAGGLMVYSTCSLNPIEDEAVVAELLRRTRGALRLVDVAERLPLLKRVPGLASWRVRDRERWYEAWDGPEGGHAGYKLAPSMFPPADPENELHLERCMRFLPHHQDTGGFFVAVLEKVRDLDGDLDYPLAPGLLQPKEGGEAAGDDAGDAAEAPVAEKEEGDQGDEKEEVSAEASEEAQAAGQDTPAVATGEEAQASEEEKTDAAPEAEETKEEVAAEAAAKAAPLDDDEVVEVPVWGAARGGGSRNREGGGGRWHGIDPIVPFADPEHISAMRTFYGMADDCPVPEALISRSTDGKPKRLNYVSPGIKQLLLFDARESLKITAAGVKVFERQESKDGLVGCIYRVAQDGLPILLPFLSSQLLELPLAELKQLLKTRSLALPETAKIHITKKADQEDAEGEAPAPARAAALAPETLEAISKIGYGCCIARLRPADALALGLSSGTEAEGALIAAAPVAISCWRGRACLNVLVSKQECSQIEERLTLGLEPAAGEPKEEPAAVTEPADQ</sequence>
<evidence type="ECO:0000256" key="2">
    <source>
        <dbReference type="ARBA" id="ARBA00007494"/>
    </source>
</evidence>
<dbReference type="InterPro" id="IPR001678">
    <property type="entry name" value="MeTrfase_RsmB-F_NOP2_dom"/>
</dbReference>
<dbReference type="AlphaFoldDB" id="A0AAD9MLB9"/>
<dbReference type="Proteomes" id="UP001255856">
    <property type="component" value="Unassembled WGS sequence"/>
</dbReference>
<organism evidence="13 14">
    <name type="scientific">Prototheca wickerhamii</name>
    <dbReference type="NCBI Taxonomy" id="3111"/>
    <lineage>
        <taxon>Eukaryota</taxon>
        <taxon>Viridiplantae</taxon>
        <taxon>Chlorophyta</taxon>
        <taxon>core chlorophytes</taxon>
        <taxon>Trebouxiophyceae</taxon>
        <taxon>Chlorellales</taxon>
        <taxon>Chlorellaceae</taxon>
        <taxon>Prototheca</taxon>
    </lineage>
</organism>
<dbReference type="SUPFAM" id="SSF53335">
    <property type="entry name" value="S-adenosyl-L-methionine-dependent methyltransferases"/>
    <property type="match status" value="1"/>
</dbReference>
<dbReference type="InterPro" id="IPR023267">
    <property type="entry name" value="RCMT"/>
</dbReference>
<feature type="binding site" evidence="10">
    <location>
        <position position="257"/>
    </location>
    <ligand>
        <name>S-adenosyl-L-methionine</name>
        <dbReference type="ChEBI" id="CHEBI:59789"/>
    </ligand>
</feature>
<dbReference type="GO" id="GO:0005634">
    <property type="term" value="C:nucleus"/>
    <property type="evidence" value="ECO:0007669"/>
    <property type="project" value="UniProtKB-SubCell"/>
</dbReference>
<dbReference type="InterPro" id="IPR057286">
    <property type="entry name" value="PUA_NSUN2"/>
</dbReference>
<evidence type="ECO:0000313" key="14">
    <source>
        <dbReference type="Proteomes" id="UP001255856"/>
    </source>
</evidence>
<feature type="binding site" evidence="10">
    <location>
        <position position="204"/>
    </location>
    <ligand>
        <name>S-adenosyl-L-methionine</name>
        <dbReference type="ChEBI" id="CHEBI:59789"/>
    </ligand>
</feature>
<accession>A0AAD9MLB9</accession>
<evidence type="ECO:0000256" key="11">
    <source>
        <dbReference type="SAM" id="MobiDB-lite"/>
    </source>
</evidence>
<dbReference type="GO" id="GO:0016428">
    <property type="term" value="F:tRNA (cytidine-5-)-methyltransferase activity"/>
    <property type="evidence" value="ECO:0007669"/>
    <property type="project" value="InterPro"/>
</dbReference>
<evidence type="ECO:0000313" key="13">
    <source>
        <dbReference type="EMBL" id="KAK2077853.1"/>
    </source>
</evidence>
<evidence type="ECO:0000256" key="7">
    <source>
        <dbReference type="ARBA" id="ARBA00022694"/>
    </source>
</evidence>
<dbReference type="PRINTS" id="PR02008">
    <property type="entry name" value="RCMTFAMILY"/>
</dbReference>
<dbReference type="PROSITE" id="PS01153">
    <property type="entry name" value="NOL1_NOP2_SUN"/>
    <property type="match status" value="1"/>
</dbReference>
<dbReference type="PANTHER" id="PTHR22808:SF1">
    <property type="entry name" value="RNA CYTOSINE-C(5)-METHYLTRANSFERASE NSUN2-RELATED"/>
    <property type="match status" value="1"/>
</dbReference>
<feature type="region of interest" description="Disordered" evidence="11">
    <location>
        <begin position="786"/>
        <end position="807"/>
    </location>
</feature>
<reference evidence="13" key="1">
    <citation type="submission" date="2021-01" db="EMBL/GenBank/DDBJ databases">
        <authorList>
            <person name="Eckstrom K.M.E."/>
        </authorList>
    </citation>
    <scope>NUCLEOTIDE SEQUENCE</scope>
    <source>
        <strain evidence="13">UVCC 0001</strain>
    </source>
</reference>
<protein>
    <recommendedName>
        <fullName evidence="12">SAM-dependent MTase RsmB/NOP-type domain-containing protein</fullName>
    </recommendedName>
</protein>
<evidence type="ECO:0000256" key="8">
    <source>
        <dbReference type="ARBA" id="ARBA00022884"/>
    </source>
</evidence>
<comment type="subcellular location">
    <subcellularLocation>
        <location evidence="1">Nucleus</location>
    </subcellularLocation>
</comment>
<dbReference type="PANTHER" id="PTHR22808">
    <property type="entry name" value="NCL1 YEAST -RELATED NOL1/NOP2/FMU SUN DOMAIN-CONTAINING"/>
    <property type="match status" value="1"/>
</dbReference>
<keyword evidence="3" id="KW-0820">tRNA-binding</keyword>
<feature type="domain" description="SAM-dependent MTase RsmB/NOP-type" evidence="12">
    <location>
        <begin position="55"/>
        <end position="417"/>
    </location>
</feature>
<name>A0AAD9MLB9_PROWI</name>
<dbReference type="Gene3D" id="3.40.50.150">
    <property type="entry name" value="Vaccinia Virus protein VP39"/>
    <property type="match status" value="1"/>
</dbReference>
<dbReference type="PROSITE" id="PS51686">
    <property type="entry name" value="SAM_MT_RSMB_NOP"/>
    <property type="match status" value="1"/>
</dbReference>
<keyword evidence="4 10" id="KW-0489">Methyltransferase</keyword>
<dbReference type="PRINTS" id="PR02011">
    <property type="entry name" value="RCMTNCL1"/>
</dbReference>
<proteinExistence type="inferred from homology"/>
<evidence type="ECO:0000259" key="12">
    <source>
        <dbReference type="PROSITE" id="PS51686"/>
    </source>
</evidence>
<dbReference type="Pfam" id="PF25376">
    <property type="entry name" value="Pre-PUA_NSUN2"/>
    <property type="match status" value="1"/>
</dbReference>
<evidence type="ECO:0000256" key="6">
    <source>
        <dbReference type="ARBA" id="ARBA00022691"/>
    </source>
</evidence>
<gene>
    <name evidence="13" type="ORF">QBZ16_003721</name>
</gene>
<dbReference type="InterPro" id="IPR029063">
    <property type="entry name" value="SAM-dependent_MTases_sf"/>
</dbReference>
<evidence type="ECO:0000256" key="5">
    <source>
        <dbReference type="ARBA" id="ARBA00022679"/>
    </source>
</evidence>
<dbReference type="EMBL" id="JASFZW010000005">
    <property type="protein sequence ID" value="KAK2077853.1"/>
    <property type="molecule type" value="Genomic_DNA"/>
</dbReference>
<dbReference type="GO" id="GO:0030488">
    <property type="term" value="P:tRNA methylation"/>
    <property type="evidence" value="ECO:0007669"/>
    <property type="project" value="UniProtKB-ARBA"/>
</dbReference>
<evidence type="ECO:0000256" key="3">
    <source>
        <dbReference type="ARBA" id="ARBA00022555"/>
    </source>
</evidence>
<comment type="caution">
    <text evidence="13">The sequence shown here is derived from an EMBL/GenBank/DDBJ whole genome shotgun (WGS) entry which is preliminary data.</text>
</comment>
<keyword evidence="9" id="KW-0539">Nucleus</keyword>
<dbReference type="InterPro" id="IPR023270">
    <property type="entry name" value="RCMT_NCL1"/>
</dbReference>
<feature type="binding site" evidence="10">
    <location>
        <begin position="175"/>
        <end position="181"/>
    </location>
    <ligand>
        <name>S-adenosyl-L-methionine</name>
        <dbReference type="ChEBI" id="CHEBI:59789"/>
    </ligand>
</feature>
<evidence type="ECO:0000256" key="9">
    <source>
        <dbReference type="ARBA" id="ARBA00023242"/>
    </source>
</evidence>
<comment type="similarity">
    <text evidence="2 10">Belongs to the class I-like SAM-binding methyltransferase superfamily. RsmB/NOP family.</text>
</comment>
<evidence type="ECO:0000256" key="1">
    <source>
        <dbReference type="ARBA" id="ARBA00004123"/>
    </source>
</evidence>
<feature type="active site" description="Nucleophile" evidence="10">
    <location>
        <position position="310"/>
    </location>
</feature>
<feature type="compositionally biased region" description="Basic and acidic residues" evidence="11">
    <location>
        <begin position="1"/>
        <end position="24"/>
    </location>
</feature>
<dbReference type="GO" id="GO:0000049">
    <property type="term" value="F:tRNA binding"/>
    <property type="evidence" value="ECO:0007669"/>
    <property type="project" value="UniProtKB-KW"/>
</dbReference>
<feature type="region of interest" description="Disordered" evidence="11">
    <location>
        <begin position="431"/>
        <end position="528"/>
    </location>
</feature>
<comment type="caution">
    <text evidence="10">Lacks conserved residue(s) required for the propagation of feature annotation.</text>
</comment>
<keyword evidence="8 10" id="KW-0694">RNA-binding</keyword>
<evidence type="ECO:0000256" key="4">
    <source>
        <dbReference type="ARBA" id="ARBA00022603"/>
    </source>
</evidence>
<feature type="compositionally biased region" description="Acidic residues" evidence="11">
    <location>
        <begin position="458"/>
        <end position="467"/>
    </location>
</feature>
<dbReference type="Pfam" id="PF25378">
    <property type="entry name" value="PUA_NSUN2"/>
    <property type="match status" value="1"/>
</dbReference>
<feature type="region of interest" description="Disordered" evidence="11">
    <location>
        <begin position="1"/>
        <end position="29"/>
    </location>
</feature>
<dbReference type="InterPro" id="IPR049560">
    <property type="entry name" value="MeTrfase_RsmB-F_NOP2_cat"/>
</dbReference>
<dbReference type="InterPro" id="IPR018314">
    <property type="entry name" value="RsmB/NOL1/NOP2-like_CS"/>
</dbReference>
<keyword evidence="5 10" id="KW-0808">Transferase</keyword>
<evidence type="ECO:0000256" key="10">
    <source>
        <dbReference type="PROSITE-ProRule" id="PRU01023"/>
    </source>
</evidence>